<gene>
    <name evidence="3" type="ORF">L207DRAFT_630891</name>
</gene>
<reference evidence="3 4" key="1">
    <citation type="submission" date="2016-04" db="EMBL/GenBank/DDBJ databases">
        <title>A degradative enzymes factory behind the ericoid mycorrhizal symbiosis.</title>
        <authorList>
            <consortium name="DOE Joint Genome Institute"/>
            <person name="Martino E."/>
            <person name="Morin E."/>
            <person name="Grelet G."/>
            <person name="Kuo A."/>
            <person name="Kohler A."/>
            <person name="Daghino S."/>
            <person name="Barry K."/>
            <person name="Choi C."/>
            <person name="Cichocki N."/>
            <person name="Clum A."/>
            <person name="Copeland A."/>
            <person name="Hainaut M."/>
            <person name="Haridas S."/>
            <person name="Labutti K."/>
            <person name="Lindquist E."/>
            <person name="Lipzen A."/>
            <person name="Khouja H.-R."/>
            <person name="Murat C."/>
            <person name="Ohm R."/>
            <person name="Olson A."/>
            <person name="Spatafora J."/>
            <person name="Veneault-Fourrey C."/>
            <person name="Henrissat B."/>
            <person name="Grigoriev I."/>
            <person name="Martin F."/>
            <person name="Perotto S."/>
        </authorList>
    </citation>
    <scope>NUCLEOTIDE SEQUENCE [LARGE SCALE GENOMIC DNA]</scope>
    <source>
        <strain evidence="3 4">F</strain>
    </source>
</reference>
<organism evidence="3 4">
    <name type="scientific">Hyaloscypha variabilis (strain UAMH 11265 / GT02V1 / F)</name>
    <name type="common">Meliniomyces variabilis</name>
    <dbReference type="NCBI Taxonomy" id="1149755"/>
    <lineage>
        <taxon>Eukaryota</taxon>
        <taxon>Fungi</taxon>
        <taxon>Dikarya</taxon>
        <taxon>Ascomycota</taxon>
        <taxon>Pezizomycotina</taxon>
        <taxon>Leotiomycetes</taxon>
        <taxon>Helotiales</taxon>
        <taxon>Hyaloscyphaceae</taxon>
        <taxon>Hyaloscypha</taxon>
        <taxon>Hyaloscypha variabilis</taxon>
    </lineage>
</organism>
<sequence length="442" mass="50042">MAYTVSIGDVLALIDLLLKILKAVSSTDAAEEVKSAFNFVNCLNVALKLISLDTQRAFQRTSSLEGGPPPPQAVHETVHKNPRPQSSPHGSLVVSAMNCPNEPRQQRPKDESVNNSTWSLEYRECIETLAQDMHHHINLFLDRLTRVAKSFSNTPKNSFNATDELVLSSLKAPKDQTIFRVHVESMKRRVNRCYHKVKWTLSMKEEFDEFKDGVTKSLQVIENVWNHLNHFVLRQELSEDSDDIKKLHAREDNVLLEPLKKILGELREISQLQMRSKDSIMIEEPLSSNASCSSSRMDIHARNSEDAFSRSGDRVKKKYPSQSPNVVPEPRNSEYRNPTVNDMTDDGARLLPSYWRIKIDEADRVTLTECKGPLPSWFNDASNKPEFTKEERFPSPRVAWGGPGPAGPEDTTPSPEDRGKEVAHVSSYISSWADFLPFSFIS</sequence>
<feature type="chain" id="PRO_5014375129" description="Fungal N-terminal domain-containing protein" evidence="2">
    <location>
        <begin position="30"/>
        <end position="442"/>
    </location>
</feature>
<evidence type="ECO:0000313" key="4">
    <source>
        <dbReference type="Proteomes" id="UP000235786"/>
    </source>
</evidence>
<feature type="region of interest" description="Disordered" evidence="1">
    <location>
        <begin position="381"/>
        <end position="422"/>
    </location>
</feature>
<feature type="region of interest" description="Disordered" evidence="1">
    <location>
        <begin position="303"/>
        <end position="343"/>
    </location>
</feature>
<keyword evidence="4" id="KW-1185">Reference proteome</keyword>
<evidence type="ECO:0000256" key="1">
    <source>
        <dbReference type="SAM" id="MobiDB-lite"/>
    </source>
</evidence>
<dbReference type="AlphaFoldDB" id="A0A2J6S1D6"/>
<proteinExistence type="predicted"/>
<dbReference type="EMBL" id="KZ613941">
    <property type="protein sequence ID" value="PMD44576.1"/>
    <property type="molecule type" value="Genomic_DNA"/>
</dbReference>
<feature type="signal peptide" evidence="2">
    <location>
        <begin position="1"/>
        <end position="29"/>
    </location>
</feature>
<feature type="region of interest" description="Disordered" evidence="1">
    <location>
        <begin position="60"/>
        <end position="114"/>
    </location>
</feature>
<feature type="compositionally biased region" description="Basic and acidic residues" evidence="1">
    <location>
        <begin position="303"/>
        <end position="314"/>
    </location>
</feature>
<dbReference type="OrthoDB" id="10664979at2759"/>
<evidence type="ECO:0000313" key="3">
    <source>
        <dbReference type="EMBL" id="PMD44576.1"/>
    </source>
</evidence>
<name>A0A2J6S1D6_HYAVF</name>
<protein>
    <recommendedName>
        <fullName evidence="5">Fungal N-terminal domain-containing protein</fullName>
    </recommendedName>
</protein>
<keyword evidence="2" id="KW-0732">Signal</keyword>
<evidence type="ECO:0008006" key="5">
    <source>
        <dbReference type="Google" id="ProtNLM"/>
    </source>
</evidence>
<accession>A0A2J6S1D6</accession>
<dbReference type="Proteomes" id="UP000235786">
    <property type="component" value="Unassembled WGS sequence"/>
</dbReference>
<evidence type="ECO:0000256" key="2">
    <source>
        <dbReference type="SAM" id="SignalP"/>
    </source>
</evidence>